<proteinExistence type="predicted"/>
<organism evidence="1 2">
    <name type="scientific">Aphis craccivora</name>
    <name type="common">Cowpea aphid</name>
    <dbReference type="NCBI Taxonomy" id="307492"/>
    <lineage>
        <taxon>Eukaryota</taxon>
        <taxon>Metazoa</taxon>
        <taxon>Ecdysozoa</taxon>
        <taxon>Arthropoda</taxon>
        <taxon>Hexapoda</taxon>
        <taxon>Insecta</taxon>
        <taxon>Pterygota</taxon>
        <taxon>Neoptera</taxon>
        <taxon>Paraneoptera</taxon>
        <taxon>Hemiptera</taxon>
        <taxon>Sternorrhyncha</taxon>
        <taxon>Aphidomorpha</taxon>
        <taxon>Aphidoidea</taxon>
        <taxon>Aphididae</taxon>
        <taxon>Aphidini</taxon>
        <taxon>Aphis</taxon>
        <taxon>Aphis</taxon>
    </lineage>
</organism>
<evidence type="ECO:0000313" key="2">
    <source>
        <dbReference type="Proteomes" id="UP000478052"/>
    </source>
</evidence>
<dbReference type="AlphaFoldDB" id="A0A6G0ZQY3"/>
<feature type="non-terminal residue" evidence="1">
    <location>
        <position position="1"/>
    </location>
</feature>
<sequence length="179" mass="20828">TKTLDYISTKLDMFLEISQAFNQVCHDSLLYTLKKSVPVPYFLLIRFYLTNRSFTVRINTIIHTQLVIKLLKQKSLEEKKQVKIKINESNSVQVTFSLRHFDSLLVTLNQWFPTSYILRPHCRFSKISIFRNNCFPLVPLQQCVHAPSLGISALTLDKCLIWGLSIKRNRNTANSRLLP</sequence>
<dbReference type="Proteomes" id="UP000478052">
    <property type="component" value="Unassembled WGS sequence"/>
</dbReference>
<keyword evidence="2" id="KW-1185">Reference proteome</keyword>
<name>A0A6G0ZQY3_APHCR</name>
<evidence type="ECO:0000313" key="1">
    <source>
        <dbReference type="EMBL" id="KAF0773977.1"/>
    </source>
</evidence>
<gene>
    <name evidence="1" type="ORF">FWK35_00000222</name>
</gene>
<reference evidence="1 2" key="1">
    <citation type="submission" date="2019-08" db="EMBL/GenBank/DDBJ databases">
        <title>Whole genome of Aphis craccivora.</title>
        <authorList>
            <person name="Voronova N.V."/>
            <person name="Shulinski R.S."/>
            <person name="Bandarenka Y.V."/>
            <person name="Zhorov D.G."/>
            <person name="Warner D."/>
        </authorList>
    </citation>
    <scope>NUCLEOTIDE SEQUENCE [LARGE SCALE GENOMIC DNA]</scope>
    <source>
        <strain evidence="1">180601</strain>
        <tissue evidence="1">Whole Body</tissue>
    </source>
</reference>
<protein>
    <submittedName>
        <fullName evidence="1">Uncharacterized protein</fullName>
    </submittedName>
</protein>
<accession>A0A6G0ZQY3</accession>
<dbReference type="EMBL" id="VUJU01000017">
    <property type="protein sequence ID" value="KAF0773977.1"/>
    <property type="molecule type" value="Genomic_DNA"/>
</dbReference>
<comment type="caution">
    <text evidence="1">The sequence shown here is derived from an EMBL/GenBank/DDBJ whole genome shotgun (WGS) entry which is preliminary data.</text>
</comment>